<comment type="caution">
    <text evidence="4">The sequence shown here is derived from an EMBL/GenBank/DDBJ whole genome shotgun (WGS) entry which is preliminary data.</text>
</comment>
<gene>
    <name evidence="4" type="ORF">ODALV1_LOCUS23942</name>
</gene>
<evidence type="ECO:0000259" key="3">
    <source>
        <dbReference type="PROSITE" id="PS50157"/>
    </source>
</evidence>
<reference evidence="4 5" key="1">
    <citation type="submission" date="2024-08" db="EMBL/GenBank/DDBJ databases">
        <authorList>
            <person name="Cucini C."/>
            <person name="Frati F."/>
        </authorList>
    </citation>
    <scope>NUCLEOTIDE SEQUENCE [LARGE SCALE GENOMIC DNA]</scope>
</reference>
<proteinExistence type="predicted"/>
<evidence type="ECO:0000313" key="4">
    <source>
        <dbReference type="EMBL" id="CAL8130909.1"/>
    </source>
</evidence>
<sequence length="414" mass="46477">MGFQKPSVFGKTLNFPTVFLDMLNVCIKAGLLKEEELSPERLTLAFLCYSGCGVRDPDASDNDVEDEIVVIPVLDEDDRNPVGVSAAADGRVESTPVPIIDISSESVISPGDLDAIITEFIESDASSSTTERVDSSLSGTIQEDGSGSVENPVTPSQPFHSFLRPRTVECSESSSEEESEFSIAGTEDEPESEPEPDEEPWIQEYKDGEMDLSDLPYVRNGKRISAARLSPDLDDYACPICTKLPTAEQPFVWFNSGCGQPKHFVCYACVFRLQRDLRAKRKLNPQAPFKCHTCRFPWLLNGFKSIRLPETLVDILQKPLRMRTSEARLDRVQSREKRKTSRLPRKKTGEKLRKYRCSSCTMAYRFPSALLTHKEMVHDKVKYPCRVCNNEFVSLQAVKRHLEALVCQPKLKPG</sequence>
<evidence type="ECO:0000313" key="5">
    <source>
        <dbReference type="Proteomes" id="UP001642540"/>
    </source>
</evidence>
<feature type="compositionally biased region" description="Acidic residues" evidence="2">
    <location>
        <begin position="174"/>
        <end position="199"/>
    </location>
</feature>
<dbReference type="InterPro" id="IPR013087">
    <property type="entry name" value="Znf_C2H2_type"/>
</dbReference>
<dbReference type="PROSITE" id="PS00028">
    <property type="entry name" value="ZINC_FINGER_C2H2_1"/>
    <property type="match status" value="1"/>
</dbReference>
<feature type="compositionally biased region" description="Polar residues" evidence="2">
    <location>
        <begin position="124"/>
        <end position="159"/>
    </location>
</feature>
<accession>A0ABP1RMI3</accession>
<keyword evidence="1" id="KW-0863">Zinc-finger</keyword>
<feature type="compositionally biased region" description="Basic and acidic residues" evidence="2">
    <location>
        <begin position="326"/>
        <end position="335"/>
    </location>
</feature>
<feature type="region of interest" description="Disordered" evidence="2">
    <location>
        <begin position="326"/>
        <end position="350"/>
    </location>
</feature>
<dbReference type="Proteomes" id="UP001642540">
    <property type="component" value="Unassembled WGS sequence"/>
</dbReference>
<dbReference type="EMBL" id="CAXLJM020000085">
    <property type="protein sequence ID" value="CAL8130909.1"/>
    <property type="molecule type" value="Genomic_DNA"/>
</dbReference>
<keyword evidence="1" id="KW-0862">Zinc</keyword>
<dbReference type="SUPFAM" id="SSF57667">
    <property type="entry name" value="beta-beta-alpha zinc fingers"/>
    <property type="match status" value="1"/>
</dbReference>
<keyword evidence="1" id="KW-0479">Metal-binding</keyword>
<organism evidence="4 5">
    <name type="scientific">Orchesella dallaii</name>
    <dbReference type="NCBI Taxonomy" id="48710"/>
    <lineage>
        <taxon>Eukaryota</taxon>
        <taxon>Metazoa</taxon>
        <taxon>Ecdysozoa</taxon>
        <taxon>Arthropoda</taxon>
        <taxon>Hexapoda</taxon>
        <taxon>Collembola</taxon>
        <taxon>Entomobryomorpha</taxon>
        <taxon>Entomobryoidea</taxon>
        <taxon>Orchesellidae</taxon>
        <taxon>Orchesellinae</taxon>
        <taxon>Orchesella</taxon>
    </lineage>
</organism>
<dbReference type="PROSITE" id="PS50157">
    <property type="entry name" value="ZINC_FINGER_C2H2_2"/>
    <property type="match status" value="1"/>
</dbReference>
<evidence type="ECO:0000256" key="2">
    <source>
        <dbReference type="SAM" id="MobiDB-lite"/>
    </source>
</evidence>
<dbReference type="InterPro" id="IPR036236">
    <property type="entry name" value="Znf_C2H2_sf"/>
</dbReference>
<feature type="compositionally biased region" description="Basic residues" evidence="2">
    <location>
        <begin position="336"/>
        <end position="346"/>
    </location>
</feature>
<evidence type="ECO:0000256" key="1">
    <source>
        <dbReference type="PROSITE-ProRule" id="PRU00042"/>
    </source>
</evidence>
<feature type="region of interest" description="Disordered" evidence="2">
    <location>
        <begin position="124"/>
        <end position="199"/>
    </location>
</feature>
<protein>
    <recommendedName>
        <fullName evidence="3">C2H2-type domain-containing protein</fullName>
    </recommendedName>
</protein>
<name>A0ABP1RMI3_9HEXA</name>
<feature type="domain" description="C2H2-type" evidence="3">
    <location>
        <begin position="355"/>
        <end position="383"/>
    </location>
</feature>
<keyword evidence="5" id="KW-1185">Reference proteome</keyword>
<dbReference type="Gene3D" id="3.30.160.60">
    <property type="entry name" value="Classic Zinc Finger"/>
    <property type="match status" value="1"/>
</dbReference>
<dbReference type="SUPFAM" id="SSF57850">
    <property type="entry name" value="RING/U-box"/>
    <property type="match status" value="1"/>
</dbReference>